<reference evidence="3" key="1">
    <citation type="submission" date="2023-03" db="EMBL/GenBank/DDBJ databases">
        <title>Massive genome expansion in bonnet fungi (Mycena s.s.) driven by repeated elements and novel gene families across ecological guilds.</title>
        <authorList>
            <consortium name="Lawrence Berkeley National Laboratory"/>
            <person name="Harder C.B."/>
            <person name="Miyauchi S."/>
            <person name="Viragh M."/>
            <person name="Kuo A."/>
            <person name="Thoen E."/>
            <person name="Andreopoulos B."/>
            <person name="Lu D."/>
            <person name="Skrede I."/>
            <person name="Drula E."/>
            <person name="Henrissat B."/>
            <person name="Morin E."/>
            <person name="Kohler A."/>
            <person name="Barry K."/>
            <person name="LaButti K."/>
            <person name="Morin E."/>
            <person name="Salamov A."/>
            <person name="Lipzen A."/>
            <person name="Mereny Z."/>
            <person name="Hegedus B."/>
            <person name="Baldrian P."/>
            <person name="Stursova M."/>
            <person name="Weitz H."/>
            <person name="Taylor A."/>
            <person name="Grigoriev I.V."/>
            <person name="Nagy L.G."/>
            <person name="Martin F."/>
            <person name="Kauserud H."/>
        </authorList>
    </citation>
    <scope>NUCLEOTIDE SEQUENCE</scope>
    <source>
        <strain evidence="3">CBHHK067</strain>
    </source>
</reference>
<sequence length="162" mass="18984">MYGEDEDAGQRTRAWDQVRRALREACPLPESYTAARGRPRRRPQDRTTTRRLPRQAPHAPPQYNTTHARRSRSRLRRRPCPRTLRSLSLPAALYLCCVFIYLSTYVSCPHLPLHLIHTGVRAVSASWFLHVSSCLPPVFITCCFPYLHRRIETWVDPFCQWK</sequence>
<feature type="transmembrane region" description="Helical" evidence="2">
    <location>
        <begin position="84"/>
        <end position="107"/>
    </location>
</feature>
<proteinExistence type="predicted"/>
<keyword evidence="4" id="KW-1185">Reference proteome</keyword>
<accession>A0AAD7D6C6</accession>
<gene>
    <name evidence="3" type="ORF">B0H17DRAFT_72046</name>
</gene>
<dbReference type="AlphaFoldDB" id="A0AAD7D6C6"/>
<organism evidence="3 4">
    <name type="scientific">Mycena rosella</name>
    <name type="common">Pink bonnet</name>
    <name type="synonym">Agaricus rosellus</name>
    <dbReference type="NCBI Taxonomy" id="1033263"/>
    <lineage>
        <taxon>Eukaryota</taxon>
        <taxon>Fungi</taxon>
        <taxon>Dikarya</taxon>
        <taxon>Basidiomycota</taxon>
        <taxon>Agaricomycotina</taxon>
        <taxon>Agaricomycetes</taxon>
        <taxon>Agaricomycetidae</taxon>
        <taxon>Agaricales</taxon>
        <taxon>Marasmiineae</taxon>
        <taxon>Mycenaceae</taxon>
        <taxon>Mycena</taxon>
    </lineage>
</organism>
<protein>
    <submittedName>
        <fullName evidence="3">Uncharacterized protein</fullName>
    </submittedName>
</protein>
<feature type="region of interest" description="Disordered" evidence="1">
    <location>
        <begin position="29"/>
        <end position="76"/>
    </location>
</feature>
<keyword evidence="2" id="KW-1133">Transmembrane helix</keyword>
<dbReference type="Proteomes" id="UP001221757">
    <property type="component" value="Unassembled WGS sequence"/>
</dbReference>
<keyword evidence="2" id="KW-0812">Transmembrane</keyword>
<name>A0AAD7D6C6_MYCRO</name>
<evidence type="ECO:0000256" key="1">
    <source>
        <dbReference type="SAM" id="MobiDB-lite"/>
    </source>
</evidence>
<evidence type="ECO:0000313" key="4">
    <source>
        <dbReference type="Proteomes" id="UP001221757"/>
    </source>
</evidence>
<comment type="caution">
    <text evidence="3">The sequence shown here is derived from an EMBL/GenBank/DDBJ whole genome shotgun (WGS) entry which is preliminary data.</text>
</comment>
<evidence type="ECO:0000313" key="3">
    <source>
        <dbReference type="EMBL" id="KAJ7681132.1"/>
    </source>
</evidence>
<feature type="compositionally biased region" description="Basic residues" evidence="1">
    <location>
        <begin position="67"/>
        <end position="76"/>
    </location>
</feature>
<dbReference type="EMBL" id="JARKIE010000122">
    <property type="protein sequence ID" value="KAJ7681132.1"/>
    <property type="molecule type" value="Genomic_DNA"/>
</dbReference>
<feature type="transmembrane region" description="Helical" evidence="2">
    <location>
        <begin position="127"/>
        <end position="147"/>
    </location>
</feature>
<evidence type="ECO:0000256" key="2">
    <source>
        <dbReference type="SAM" id="Phobius"/>
    </source>
</evidence>
<keyword evidence="2" id="KW-0472">Membrane</keyword>